<accession>A0A2G5CZ27</accession>
<dbReference type="AlphaFoldDB" id="A0A2G5CZ27"/>
<sequence length="118" mass="14050">MHSWVDWLPIKADFGRQSCNGYLEDILQPLPRKRKTTMDGFLPYLLLSNDTFPQWYNDRHQQSPSEEFSHISQQLICINSKEILVYSCLLPYQKIFKRLMARFLICLLKKTFDKGMMT</sequence>
<gene>
    <name evidence="1" type="ORF">AQUCO_03300001v1</name>
</gene>
<organism evidence="1 2">
    <name type="scientific">Aquilegia coerulea</name>
    <name type="common">Rocky mountain columbine</name>
    <dbReference type="NCBI Taxonomy" id="218851"/>
    <lineage>
        <taxon>Eukaryota</taxon>
        <taxon>Viridiplantae</taxon>
        <taxon>Streptophyta</taxon>
        <taxon>Embryophyta</taxon>
        <taxon>Tracheophyta</taxon>
        <taxon>Spermatophyta</taxon>
        <taxon>Magnoliopsida</taxon>
        <taxon>Ranunculales</taxon>
        <taxon>Ranunculaceae</taxon>
        <taxon>Thalictroideae</taxon>
        <taxon>Aquilegia</taxon>
    </lineage>
</organism>
<dbReference type="OrthoDB" id="10633080at2759"/>
<keyword evidence="2" id="KW-1185">Reference proteome</keyword>
<protein>
    <submittedName>
        <fullName evidence="1">Uncharacterized protein</fullName>
    </submittedName>
</protein>
<evidence type="ECO:0000313" key="1">
    <source>
        <dbReference type="EMBL" id="PIA36515.1"/>
    </source>
</evidence>
<dbReference type="InParanoid" id="A0A2G5CZ27"/>
<evidence type="ECO:0000313" key="2">
    <source>
        <dbReference type="Proteomes" id="UP000230069"/>
    </source>
</evidence>
<dbReference type="Proteomes" id="UP000230069">
    <property type="component" value="Unassembled WGS sequence"/>
</dbReference>
<name>A0A2G5CZ27_AQUCA</name>
<dbReference type="EMBL" id="KZ305050">
    <property type="protein sequence ID" value="PIA36515.1"/>
    <property type="molecule type" value="Genomic_DNA"/>
</dbReference>
<proteinExistence type="predicted"/>
<reference evidence="1 2" key="1">
    <citation type="submission" date="2017-09" db="EMBL/GenBank/DDBJ databases">
        <title>WGS assembly of Aquilegia coerulea Goldsmith.</title>
        <authorList>
            <person name="Hodges S."/>
            <person name="Kramer E."/>
            <person name="Nordborg M."/>
            <person name="Tomkins J."/>
            <person name="Borevitz J."/>
            <person name="Derieg N."/>
            <person name="Yan J."/>
            <person name="Mihaltcheva S."/>
            <person name="Hayes R.D."/>
            <person name="Rokhsar D."/>
        </authorList>
    </citation>
    <scope>NUCLEOTIDE SEQUENCE [LARGE SCALE GENOMIC DNA]</scope>
    <source>
        <strain evidence="2">cv. Goldsmith</strain>
    </source>
</reference>